<dbReference type="PANTHER" id="PTHR42953:SF1">
    <property type="entry name" value="METAL-BINDING PROTEIN HI_0362-RELATED"/>
    <property type="match status" value="1"/>
</dbReference>
<feature type="transmembrane region" description="Helical" evidence="7">
    <location>
        <begin position="12"/>
        <end position="33"/>
    </location>
</feature>
<dbReference type="PRINTS" id="PR00691">
    <property type="entry name" value="ADHESINB"/>
</dbReference>
<reference evidence="8 9" key="1">
    <citation type="submission" date="2018-06" db="EMBL/GenBank/DDBJ databases">
        <title>Genomic Encyclopedia of Type Strains, Phase III (KMG-III): the genomes of soil and plant-associated and newly described type strains.</title>
        <authorList>
            <person name="Whitman W."/>
        </authorList>
    </citation>
    <scope>NUCLEOTIDE SEQUENCE [LARGE SCALE GENOMIC DNA]</scope>
    <source>
        <strain evidence="8 9">CECT 9025</strain>
    </source>
</reference>
<sequence length="315" mass="34038">MADAPRHPIRTFLLGTLVVCGGAVVASALLLGGPGGASDDRFKVVTTFTVIADMARNVAGDAAEVASITRPGAEIHGYEPTPRDVLQAEGADLILWNGFGLERWFEQFLNNVGDIPSATLTQGVDPIPIGSGDYEGRPNPHAWMGLDTAMIYIDNIEAALSEHDPGNAALYAANAEAYRTRIRDTLEPLRQRVLEVPEDQRWLVSCEGAFSYLARDFDMKELYLWPINADQTGTPQQVRRVVDTVESEDIPVVFCESTVSQRPAEQVARETGARYGGMLYVDSLSTAEGPVPTYLDLLQRTAGTVADGLTGTLGN</sequence>
<protein>
    <submittedName>
        <fullName evidence="8">ABC-type Zn uptake system ZnuABC Zn-binding protein ZnuA</fullName>
    </submittedName>
</protein>
<keyword evidence="7" id="KW-1133">Transmembrane helix</keyword>
<dbReference type="PANTHER" id="PTHR42953">
    <property type="entry name" value="HIGH-AFFINITY ZINC UPTAKE SYSTEM PROTEIN ZNUA-RELATED"/>
    <property type="match status" value="1"/>
</dbReference>
<dbReference type="GO" id="GO:0030313">
    <property type="term" value="C:cell envelope"/>
    <property type="evidence" value="ECO:0007669"/>
    <property type="project" value="UniProtKB-SubCell"/>
</dbReference>
<evidence type="ECO:0000256" key="2">
    <source>
        <dbReference type="ARBA" id="ARBA00011028"/>
    </source>
</evidence>
<dbReference type="AlphaFoldDB" id="A0A318T1E8"/>
<keyword evidence="9" id="KW-1185">Reference proteome</keyword>
<evidence type="ECO:0000256" key="7">
    <source>
        <dbReference type="SAM" id="Phobius"/>
    </source>
</evidence>
<evidence type="ECO:0000256" key="6">
    <source>
        <dbReference type="RuleBase" id="RU003512"/>
    </source>
</evidence>
<keyword evidence="7" id="KW-0472">Membrane</keyword>
<dbReference type="InterPro" id="IPR006128">
    <property type="entry name" value="Lipoprotein_PsaA-like"/>
</dbReference>
<evidence type="ECO:0000256" key="5">
    <source>
        <dbReference type="ARBA" id="ARBA00022729"/>
    </source>
</evidence>
<accession>A0A318T1E8</accession>
<name>A0A318T1E8_9RHOB</name>
<dbReference type="InterPro" id="IPR006129">
    <property type="entry name" value="AdhesinB"/>
</dbReference>
<keyword evidence="4" id="KW-0479">Metal-binding</keyword>
<dbReference type="Pfam" id="PF01297">
    <property type="entry name" value="ZnuA"/>
    <property type="match status" value="1"/>
</dbReference>
<dbReference type="Gene3D" id="3.40.50.1980">
    <property type="entry name" value="Nitrogenase molybdenum iron protein domain"/>
    <property type="match status" value="2"/>
</dbReference>
<dbReference type="GO" id="GO:0046872">
    <property type="term" value="F:metal ion binding"/>
    <property type="evidence" value="ECO:0007669"/>
    <property type="project" value="UniProtKB-KW"/>
</dbReference>
<comment type="subcellular location">
    <subcellularLocation>
        <location evidence="1">Cell envelope</location>
    </subcellularLocation>
</comment>
<dbReference type="PRINTS" id="PR00690">
    <property type="entry name" value="ADHESNFAMILY"/>
</dbReference>
<dbReference type="CDD" id="cd01137">
    <property type="entry name" value="PsaA"/>
    <property type="match status" value="1"/>
</dbReference>
<comment type="similarity">
    <text evidence="2 6">Belongs to the bacterial solute-binding protein 9 family.</text>
</comment>
<dbReference type="GO" id="GO:0030001">
    <property type="term" value="P:metal ion transport"/>
    <property type="evidence" value="ECO:0007669"/>
    <property type="project" value="InterPro"/>
</dbReference>
<evidence type="ECO:0000256" key="4">
    <source>
        <dbReference type="ARBA" id="ARBA00022723"/>
    </source>
</evidence>
<dbReference type="Proteomes" id="UP000248311">
    <property type="component" value="Unassembled WGS sequence"/>
</dbReference>
<dbReference type="EMBL" id="QJTE01000001">
    <property type="protein sequence ID" value="PYE85807.1"/>
    <property type="molecule type" value="Genomic_DNA"/>
</dbReference>
<organism evidence="8 9">
    <name type="scientific">Pseudoroseicyclus aestuarii</name>
    <dbReference type="NCBI Taxonomy" id="1795041"/>
    <lineage>
        <taxon>Bacteria</taxon>
        <taxon>Pseudomonadati</taxon>
        <taxon>Pseudomonadota</taxon>
        <taxon>Alphaproteobacteria</taxon>
        <taxon>Rhodobacterales</taxon>
        <taxon>Paracoccaceae</taxon>
        <taxon>Pseudoroseicyclus</taxon>
    </lineage>
</organism>
<dbReference type="InterPro" id="IPR006127">
    <property type="entry name" value="ZnuA-like"/>
</dbReference>
<gene>
    <name evidence="8" type="ORF">DFP88_101480</name>
</gene>
<dbReference type="SUPFAM" id="SSF53807">
    <property type="entry name" value="Helical backbone' metal receptor"/>
    <property type="match status" value="1"/>
</dbReference>
<dbReference type="GO" id="GO:0007155">
    <property type="term" value="P:cell adhesion"/>
    <property type="evidence" value="ECO:0007669"/>
    <property type="project" value="InterPro"/>
</dbReference>
<evidence type="ECO:0000256" key="1">
    <source>
        <dbReference type="ARBA" id="ARBA00004196"/>
    </source>
</evidence>
<evidence type="ECO:0000256" key="3">
    <source>
        <dbReference type="ARBA" id="ARBA00022448"/>
    </source>
</evidence>
<keyword evidence="3 6" id="KW-0813">Transport</keyword>
<keyword evidence="5" id="KW-0732">Signal</keyword>
<evidence type="ECO:0000313" key="8">
    <source>
        <dbReference type="EMBL" id="PYE85807.1"/>
    </source>
</evidence>
<evidence type="ECO:0000313" key="9">
    <source>
        <dbReference type="Proteomes" id="UP000248311"/>
    </source>
</evidence>
<proteinExistence type="inferred from homology"/>
<dbReference type="InterPro" id="IPR050492">
    <property type="entry name" value="Bact_metal-bind_prot9"/>
</dbReference>
<dbReference type="OrthoDB" id="9793396at2"/>
<dbReference type="RefSeq" id="WP_110812827.1">
    <property type="nucleotide sequence ID" value="NZ_QJTE01000001.1"/>
</dbReference>
<keyword evidence="7" id="KW-0812">Transmembrane</keyword>
<comment type="caution">
    <text evidence="8">The sequence shown here is derived from an EMBL/GenBank/DDBJ whole genome shotgun (WGS) entry which is preliminary data.</text>
</comment>